<dbReference type="InterPro" id="IPR036514">
    <property type="entry name" value="SGNH_hydro_sf"/>
</dbReference>
<organism evidence="1 2">
    <name type="scientific">Streptomyces venezuelae</name>
    <dbReference type="NCBI Taxonomy" id="54571"/>
    <lineage>
        <taxon>Bacteria</taxon>
        <taxon>Bacillati</taxon>
        <taxon>Actinomycetota</taxon>
        <taxon>Actinomycetes</taxon>
        <taxon>Kitasatosporales</taxon>
        <taxon>Streptomycetaceae</taxon>
        <taxon>Streptomyces</taxon>
    </lineage>
</organism>
<dbReference type="SUPFAM" id="SSF56784">
    <property type="entry name" value="HAD-like"/>
    <property type="match status" value="1"/>
</dbReference>
<evidence type="ECO:0000313" key="2">
    <source>
        <dbReference type="Proteomes" id="UP000324106"/>
    </source>
</evidence>
<dbReference type="Gene3D" id="3.40.50.1000">
    <property type="entry name" value="HAD superfamily/HAD-like"/>
    <property type="match status" value="1"/>
</dbReference>
<dbReference type="AlphaFoldDB" id="A0A5P2AYB5"/>
<gene>
    <name evidence="1" type="ORF">DEJ46_28390</name>
</gene>
<dbReference type="InterPro" id="IPR010037">
    <property type="entry name" value="FkbH_domain"/>
</dbReference>
<accession>A0A5P2AYB5</accession>
<dbReference type="SUPFAM" id="SSF55729">
    <property type="entry name" value="Acyl-CoA N-acyltransferases (Nat)"/>
    <property type="match status" value="1"/>
</dbReference>
<dbReference type="InterPro" id="IPR036412">
    <property type="entry name" value="HAD-like_sf"/>
</dbReference>
<dbReference type="Gene3D" id="3.40.630.30">
    <property type="match status" value="1"/>
</dbReference>
<dbReference type="EMBL" id="CP029194">
    <property type="protein sequence ID" value="QES22538.1"/>
    <property type="molecule type" value="Genomic_DNA"/>
</dbReference>
<dbReference type="NCBIfam" id="TIGR01681">
    <property type="entry name" value="HAD-SF-IIIC"/>
    <property type="match status" value="1"/>
</dbReference>
<dbReference type="Gene3D" id="3.40.50.1110">
    <property type="entry name" value="SGNH hydrolase"/>
    <property type="match status" value="1"/>
</dbReference>
<name>A0A5P2AYB5_STRVZ</name>
<dbReference type="InterPro" id="IPR016181">
    <property type="entry name" value="Acyl_CoA_acyltransferase"/>
</dbReference>
<dbReference type="InterPro" id="IPR010033">
    <property type="entry name" value="HAD_SF_ppase_IIIC"/>
</dbReference>
<dbReference type="NCBIfam" id="TIGR01686">
    <property type="entry name" value="FkbH"/>
    <property type="match status" value="1"/>
</dbReference>
<evidence type="ECO:0000313" key="1">
    <source>
        <dbReference type="EMBL" id="QES22538.1"/>
    </source>
</evidence>
<dbReference type="Proteomes" id="UP000324106">
    <property type="component" value="Chromosome"/>
</dbReference>
<proteinExistence type="predicted"/>
<dbReference type="InterPro" id="IPR023214">
    <property type="entry name" value="HAD_sf"/>
</dbReference>
<dbReference type="OrthoDB" id="323926at2"/>
<reference evidence="1 2" key="1">
    <citation type="submission" date="2018-05" db="EMBL/GenBank/DDBJ databases">
        <title>Streptomyces venezuelae.</title>
        <authorList>
            <person name="Kim W."/>
            <person name="Lee N."/>
            <person name="Cho B.-K."/>
        </authorList>
    </citation>
    <scope>NUCLEOTIDE SEQUENCE [LARGE SCALE GENOMIC DNA]</scope>
    <source>
        <strain evidence="1 2">ATCC 15068</strain>
    </source>
</reference>
<protein>
    <submittedName>
        <fullName evidence="1">Methoxymalonyl-ACP biosynthesis protein FkbH</fullName>
    </submittedName>
</protein>
<sequence>MTTVSSPAVRETRKSPLETLRALRADGTLADNYPSVAPLLAAMVSGGAESDFRRAGNLLVQLDRQAVLTARPETETAVVALTGHSTIGGVRAPLTAEFARHGVLVENRLGDFDAYLRDLCDPTSALHAPDVDLALWILDPQTLTDETGTPWQADDLVRTAERKLAQIEHLATAFTRNATAALVLNTVPLPRSVTHQLIDHESRARAGIAWRDFNCGLLRLALGNPRIHVVDLDPLVAAGVPLDEPRMAAYAKASLGDDLLAGYAREVAHLSRMLRGRTKKVLVVDADNTLWDGILGDDGPDGIAAATTFRGEAFGSFQRAVQQIGSQGILLAISSKNDHEPVVQVLKDHPDMVLRECDFARVNANWQPKDDNLRDIAERLNLGIDSFVFADDSPFECGLVADSLPQVAVVRLDEEPALHIEKLLADGWFDTARLTDEDRARAALYRTESERAELQENSGSLEEYLQGLGVRVRLAEATAGDIDRVAQLSLRANQFNLTTVRLGVEDVTARAGDPGHLVLTIRSGDRFGDNGVVGAVFARRTADGTELHVENMLLSCRVFARGIEQATVASLLAHARATGTRTVHASYRPTAKNRNVRDFWPSMGFATTSTTDDGPRFHHDLADLPTVPAHILLDSSLEGTAS</sequence>